<feature type="transmembrane region" description="Helical" evidence="2">
    <location>
        <begin position="112"/>
        <end position="128"/>
    </location>
</feature>
<evidence type="ECO:0000313" key="4">
    <source>
        <dbReference type="Proteomes" id="UP000549971"/>
    </source>
</evidence>
<reference evidence="3 4" key="1">
    <citation type="submission" date="2020-08" db="EMBL/GenBank/DDBJ databases">
        <title>Sequencing the genomes of 1000 actinobacteria strains.</title>
        <authorList>
            <person name="Klenk H.-P."/>
        </authorList>
    </citation>
    <scope>NUCLEOTIDE SEQUENCE [LARGE SCALE GENOMIC DNA]</scope>
    <source>
        <strain evidence="3 4">DSM 28967</strain>
    </source>
</reference>
<evidence type="ECO:0000256" key="1">
    <source>
        <dbReference type="SAM" id="MobiDB-lite"/>
    </source>
</evidence>
<organism evidence="3 4">
    <name type="scientific">Kribbella italica</name>
    <dbReference type="NCBI Taxonomy" id="1540520"/>
    <lineage>
        <taxon>Bacteria</taxon>
        <taxon>Bacillati</taxon>
        <taxon>Actinomycetota</taxon>
        <taxon>Actinomycetes</taxon>
        <taxon>Propionibacteriales</taxon>
        <taxon>Kribbellaceae</taxon>
        <taxon>Kribbella</taxon>
    </lineage>
</organism>
<feature type="transmembrane region" description="Helical" evidence="2">
    <location>
        <begin position="222"/>
        <end position="239"/>
    </location>
</feature>
<dbReference type="Proteomes" id="UP000549971">
    <property type="component" value="Unassembled WGS sequence"/>
</dbReference>
<feature type="transmembrane region" description="Helical" evidence="2">
    <location>
        <begin position="87"/>
        <end position="105"/>
    </location>
</feature>
<evidence type="ECO:0000313" key="3">
    <source>
        <dbReference type="EMBL" id="MBB5834762.1"/>
    </source>
</evidence>
<dbReference type="AlphaFoldDB" id="A0A7W9J460"/>
<name>A0A7W9J460_9ACTN</name>
<proteinExistence type="predicted"/>
<feature type="transmembrane region" description="Helical" evidence="2">
    <location>
        <begin position="169"/>
        <end position="186"/>
    </location>
</feature>
<dbReference type="RefSeq" id="WP_238355998.1">
    <property type="nucleotide sequence ID" value="NZ_JACHMY010000001.1"/>
</dbReference>
<keyword evidence="2" id="KW-0472">Membrane</keyword>
<comment type="caution">
    <text evidence="3">The sequence shown here is derived from an EMBL/GenBank/DDBJ whole genome shotgun (WGS) entry which is preliminary data.</text>
</comment>
<keyword evidence="2" id="KW-1133">Transmembrane helix</keyword>
<feature type="transmembrane region" description="Helical" evidence="2">
    <location>
        <begin position="42"/>
        <end position="60"/>
    </location>
</feature>
<keyword evidence="4" id="KW-1185">Reference proteome</keyword>
<keyword evidence="2" id="KW-0812">Transmembrane</keyword>
<feature type="transmembrane region" description="Helical" evidence="2">
    <location>
        <begin position="65"/>
        <end position="81"/>
    </location>
</feature>
<sequence>MRYLWAVPAAVIGWFLAGFAPSYLAGLPDAATTFVSASNGRVDLLVLGGFAGGVAAGFLLGRVRYAVPLVLVVAAGTWWLSGHTLSARELLITLLAASAVGALFGALGTRSSVVAAFALALPLAWYAARPAADLADDFRWTWQLNGLLVAVGLAIVLYVSCWRRGWRSAYFWPALIATYLLSFAIVDGVRAVASAAGRPADEIADAGTDGFFQSFEPLLTNYWPWLVLAVLLAIPMTALKLRALPPPPPPLDPYADRTNDAVLSDDLDWIDQHEPERRLLARYNRATAEEGGSDEQVAGEPAVFVPSGRDREDG</sequence>
<dbReference type="EMBL" id="JACHMY010000001">
    <property type="protein sequence ID" value="MBB5834762.1"/>
    <property type="molecule type" value="Genomic_DNA"/>
</dbReference>
<protein>
    <submittedName>
        <fullName evidence="3">Uncharacterized protein</fullName>
    </submittedName>
</protein>
<accession>A0A7W9J460</accession>
<gene>
    <name evidence="3" type="ORF">HDA39_001496</name>
</gene>
<evidence type="ECO:0000256" key="2">
    <source>
        <dbReference type="SAM" id="Phobius"/>
    </source>
</evidence>
<feature type="transmembrane region" description="Helical" evidence="2">
    <location>
        <begin position="140"/>
        <end position="162"/>
    </location>
</feature>
<feature type="region of interest" description="Disordered" evidence="1">
    <location>
        <begin position="286"/>
        <end position="314"/>
    </location>
</feature>